<keyword evidence="3 9" id="KW-0597">Phosphoprotein</keyword>
<keyword evidence="5" id="KW-0547">Nucleotide-binding</keyword>
<dbReference type="SUPFAM" id="SSF55874">
    <property type="entry name" value="ATPase domain of HSP90 chaperone/DNA topoisomerase II/histidine kinase"/>
    <property type="match status" value="1"/>
</dbReference>
<dbReference type="PANTHER" id="PTHR43065:SF46">
    <property type="entry name" value="C4-DICARBOXYLATE TRANSPORT SENSOR PROTEIN DCTB"/>
    <property type="match status" value="1"/>
</dbReference>
<dbReference type="InterPro" id="IPR003661">
    <property type="entry name" value="HisK_dim/P_dom"/>
</dbReference>
<protein>
    <recommendedName>
        <fullName evidence="2">histidine kinase</fullName>
        <ecNumber evidence="2">2.7.13.3</ecNumber>
    </recommendedName>
</protein>
<comment type="catalytic activity">
    <reaction evidence="1">
        <text>ATP + protein L-histidine = ADP + protein N-phospho-L-histidine.</text>
        <dbReference type="EC" id="2.7.13.3"/>
    </reaction>
</comment>
<evidence type="ECO:0000256" key="9">
    <source>
        <dbReference type="PROSITE-ProRule" id="PRU00169"/>
    </source>
</evidence>
<evidence type="ECO:0000259" key="11">
    <source>
        <dbReference type="PROSITE" id="PS50110"/>
    </source>
</evidence>
<evidence type="ECO:0000313" key="13">
    <source>
        <dbReference type="Proteomes" id="UP001519342"/>
    </source>
</evidence>
<dbReference type="PANTHER" id="PTHR43065">
    <property type="entry name" value="SENSOR HISTIDINE KINASE"/>
    <property type="match status" value="1"/>
</dbReference>
<dbReference type="PROSITE" id="PS50109">
    <property type="entry name" value="HIS_KIN"/>
    <property type="match status" value="1"/>
</dbReference>
<evidence type="ECO:0000256" key="7">
    <source>
        <dbReference type="ARBA" id="ARBA00022840"/>
    </source>
</evidence>
<dbReference type="SUPFAM" id="SSF52172">
    <property type="entry name" value="CheY-like"/>
    <property type="match status" value="1"/>
</dbReference>
<evidence type="ECO:0000256" key="6">
    <source>
        <dbReference type="ARBA" id="ARBA00022777"/>
    </source>
</evidence>
<dbReference type="SMART" id="SM00388">
    <property type="entry name" value="HisKA"/>
    <property type="match status" value="1"/>
</dbReference>
<keyword evidence="13" id="KW-1185">Reference proteome</keyword>
<keyword evidence="6 12" id="KW-0418">Kinase</keyword>
<evidence type="ECO:0000256" key="8">
    <source>
        <dbReference type="ARBA" id="ARBA00023012"/>
    </source>
</evidence>
<name>A0ABS4GGJ8_9FIRM</name>
<dbReference type="Gene3D" id="1.10.287.130">
    <property type="match status" value="1"/>
</dbReference>
<evidence type="ECO:0000259" key="10">
    <source>
        <dbReference type="PROSITE" id="PS50109"/>
    </source>
</evidence>
<keyword evidence="4" id="KW-0808">Transferase</keyword>
<dbReference type="InterPro" id="IPR003594">
    <property type="entry name" value="HATPase_dom"/>
</dbReference>
<dbReference type="InterPro" id="IPR005467">
    <property type="entry name" value="His_kinase_dom"/>
</dbReference>
<dbReference type="Pfam" id="PF00512">
    <property type="entry name" value="HisKA"/>
    <property type="match status" value="1"/>
</dbReference>
<sequence length="409" mass="45738">MVTKGEKFVNVKSISNSDEKGEIDCTMISKQIINAEKQREKMAALGQLAGGIAHDFNNQLMSIIGNATLIQKTDDINKIKEYADRIIHISQSTANLTKKILLFSKNESSVNEPIDLKGVLDNTYTMVSSIFDKSINVKYNYNASNKMIVGNETQIDNLLINLLINSRDAVGTGGIITIGTEDVEVINEKVLSHGEIIKKGEYIKIVVQDNGAGMKEETFDKMFEPYFSTKNKSKGTGLGLSVVFGTVKSHSGFINVISKLYNGTIIEIYLPVHKPKNDLIKIHANQTQIKGNLIMLVDDDINVLDIEAELLEDLGYEVKKFDNSLKAIEFYEKEYEKINFVVLDLLMPIMGGKELHEKLKKINKEVIPIFITGYSGQAECEEIINSGYTIVEKPFTFDELSTKIAKIYK</sequence>
<evidence type="ECO:0000256" key="5">
    <source>
        <dbReference type="ARBA" id="ARBA00022741"/>
    </source>
</evidence>
<dbReference type="Proteomes" id="UP001519342">
    <property type="component" value="Unassembled WGS sequence"/>
</dbReference>
<evidence type="ECO:0000256" key="3">
    <source>
        <dbReference type="ARBA" id="ARBA00022553"/>
    </source>
</evidence>
<feature type="domain" description="Response regulatory" evidence="11">
    <location>
        <begin position="293"/>
        <end position="408"/>
    </location>
</feature>
<evidence type="ECO:0000256" key="2">
    <source>
        <dbReference type="ARBA" id="ARBA00012438"/>
    </source>
</evidence>
<dbReference type="PRINTS" id="PR00344">
    <property type="entry name" value="BCTRLSENSOR"/>
</dbReference>
<dbReference type="CDD" id="cd00156">
    <property type="entry name" value="REC"/>
    <property type="match status" value="1"/>
</dbReference>
<dbReference type="SMART" id="SM00387">
    <property type="entry name" value="HATPase_c"/>
    <property type="match status" value="1"/>
</dbReference>
<dbReference type="Pfam" id="PF02518">
    <property type="entry name" value="HATPase_c"/>
    <property type="match status" value="1"/>
</dbReference>
<feature type="modified residue" description="4-aspartylphosphate" evidence="9">
    <location>
        <position position="344"/>
    </location>
</feature>
<accession>A0ABS4GGJ8</accession>
<feature type="domain" description="Histidine kinase" evidence="10">
    <location>
        <begin position="51"/>
        <end position="274"/>
    </location>
</feature>
<dbReference type="PROSITE" id="PS50110">
    <property type="entry name" value="RESPONSE_REGULATORY"/>
    <property type="match status" value="1"/>
</dbReference>
<dbReference type="Gene3D" id="3.30.565.10">
    <property type="entry name" value="Histidine kinase-like ATPase, C-terminal domain"/>
    <property type="match status" value="1"/>
</dbReference>
<reference evidence="12 13" key="1">
    <citation type="submission" date="2021-03" db="EMBL/GenBank/DDBJ databases">
        <title>Genomic Encyclopedia of Type Strains, Phase IV (KMG-IV): sequencing the most valuable type-strain genomes for metagenomic binning, comparative biology and taxonomic classification.</title>
        <authorList>
            <person name="Goeker M."/>
        </authorList>
    </citation>
    <scope>NUCLEOTIDE SEQUENCE [LARGE SCALE GENOMIC DNA]</scope>
    <source>
        <strain evidence="12 13">DSM 24004</strain>
    </source>
</reference>
<dbReference type="GO" id="GO:0016301">
    <property type="term" value="F:kinase activity"/>
    <property type="evidence" value="ECO:0007669"/>
    <property type="project" value="UniProtKB-KW"/>
</dbReference>
<proteinExistence type="predicted"/>
<dbReference type="InterPro" id="IPR004358">
    <property type="entry name" value="Sig_transdc_His_kin-like_C"/>
</dbReference>
<dbReference type="RefSeq" id="WP_209512536.1">
    <property type="nucleotide sequence ID" value="NZ_JAGGKS010000008.1"/>
</dbReference>
<dbReference type="SUPFAM" id="SSF47384">
    <property type="entry name" value="Homodimeric domain of signal transducing histidine kinase"/>
    <property type="match status" value="1"/>
</dbReference>
<dbReference type="Pfam" id="PF00072">
    <property type="entry name" value="Response_reg"/>
    <property type="match status" value="1"/>
</dbReference>
<dbReference type="SMART" id="SM00448">
    <property type="entry name" value="REC"/>
    <property type="match status" value="1"/>
</dbReference>
<evidence type="ECO:0000256" key="4">
    <source>
        <dbReference type="ARBA" id="ARBA00022679"/>
    </source>
</evidence>
<dbReference type="CDD" id="cd00082">
    <property type="entry name" value="HisKA"/>
    <property type="match status" value="1"/>
</dbReference>
<dbReference type="InterPro" id="IPR001789">
    <property type="entry name" value="Sig_transdc_resp-reg_receiver"/>
</dbReference>
<evidence type="ECO:0000313" key="12">
    <source>
        <dbReference type="EMBL" id="MBP1926816.1"/>
    </source>
</evidence>
<gene>
    <name evidence="12" type="ORF">J2Z76_002686</name>
</gene>
<dbReference type="InterPro" id="IPR036097">
    <property type="entry name" value="HisK_dim/P_sf"/>
</dbReference>
<dbReference type="InterPro" id="IPR011006">
    <property type="entry name" value="CheY-like_superfamily"/>
</dbReference>
<keyword evidence="7" id="KW-0067">ATP-binding</keyword>
<dbReference type="Gene3D" id="3.40.50.2300">
    <property type="match status" value="1"/>
</dbReference>
<dbReference type="InterPro" id="IPR036890">
    <property type="entry name" value="HATPase_C_sf"/>
</dbReference>
<organism evidence="12 13">
    <name type="scientific">Sedimentibacter acidaminivorans</name>
    <dbReference type="NCBI Taxonomy" id="913099"/>
    <lineage>
        <taxon>Bacteria</taxon>
        <taxon>Bacillati</taxon>
        <taxon>Bacillota</taxon>
        <taxon>Tissierellia</taxon>
        <taxon>Sedimentibacter</taxon>
    </lineage>
</organism>
<comment type="caution">
    <text evidence="12">The sequence shown here is derived from an EMBL/GenBank/DDBJ whole genome shotgun (WGS) entry which is preliminary data.</text>
</comment>
<keyword evidence="8" id="KW-0902">Two-component regulatory system</keyword>
<evidence type="ECO:0000256" key="1">
    <source>
        <dbReference type="ARBA" id="ARBA00000085"/>
    </source>
</evidence>
<dbReference type="EMBL" id="JAGGKS010000008">
    <property type="protein sequence ID" value="MBP1926816.1"/>
    <property type="molecule type" value="Genomic_DNA"/>
</dbReference>
<dbReference type="EC" id="2.7.13.3" evidence="2"/>